<comment type="similarity">
    <text evidence="1">Belongs to the CACTIN family.</text>
</comment>
<feature type="compositionally biased region" description="Basic and acidic residues" evidence="4">
    <location>
        <begin position="346"/>
        <end position="360"/>
    </location>
</feature>
<dbReference type="AlphaFoldDB" id="A0A2I0J704"/>
<dbReference type="Proteomes" id="UP000233551">
    <property type="component" value="Unassembled WGS sequence"/>
</dbReference>
<feature type="region of interest" description="Disordered" evidence="4">
    <location>
        <begin position="1"/>
        <end position="43"/>
    </location>
</feature>
<evidence type="ECO:0000259" key="5">
    <source>
        <dbReference type="Pfam" id="PF09732"/>
    </source>
</evidence>
<dbReference type="PANTHER" id="PTHR21737:SF4">
    <property type="entry name" value="SPLICING FACTOR CACTIN"/>
    <property type="match status" value="1"/>
</dbReference>
<dbReference type="InterPro" id="IPR019134">
    <property type="entry name" value="Cactin_C"/>
</dbReference>
<sequence length="508" mass="58631">MGKIHNGTSQSLDRTTRSSRRTCEPNDNYGVDSGSRKKRKSLRDIPEEEIAAYVWRKALRVGKKLKSQTVAGYLNTSNPFGDSNLNERFVWKKKMERDIEAEKKRQKQRMAEIEKVRKRREERALEKSLHEEDGALLALERARAVFQGWEKGDGEFHFNQTKLRPEIRLREGHAKPIDILTGHLNGLSSLNIELNDPCMVFKGLTVKDTEELRDDINMHLDSDTEMGTRVEYWNAALLVCDFEIGKARRKDALDRARVHGEEPAAELLAEERGVHDSIITDVRDYLLQKTYKELENIHSSVKSWLGSGTAKVVEFWEVVLKQISICKANAFLKETSKHLQRLKQHIEEDGPEHDDTRDISQEPMVQEETTKNEEETGSLSHLLLHGDDNEEAISPGVDRAALERRRLAAMEAMGAMEKGDKVLGSSSEVKLGSKVYCWHDKFQLRKLKYFNRVHSGYVWNRYNQTHYDQDNPPPKMVLGYKFNIFYPDLVDKSTTPTYMIEKDNNTWN</sequence>
<dbReference type="PANTHER" id="PTHR21737">
    <property type="entry name" value="POLYGLUTAMINE BINDING PROTEIN 1/MARVEL MEMBRANE-ASSOCIATING DOMAIN CONTAINING 3"/>
    <property type="match status" value="1"/>
</dbReference>
<dbReference type="InterPro" id="IPR018816">
    <property type="entry name" value="Cactin_central"/>
</dbReference>
<feature type="domain" description="Splicing factor Cactin C-terminal" evidence="5">
    <location>
        <begin position="438"/>
        <end position="505"/>
    </location>
</feature>
<dbReference type="GO" id="GO:0005681">
    <property type="term" value="C:spliceosomal complex"/>
    <property type="evidence" value="ECO:0007669"/>
    <property type="project" value="TreeGrafter"/>
</dbReference>
<evidence type="ECO:0000256" key="3">
    <source>
        <dbReference type="SAM" id="Coils"/>
    </source>
</evidence>
<feature type="region of interest" description="Disordered" evidence="4">
    <location>
        <begin position="346"/>
        <end position="377"/>
    </location>
</feature>
<comment type="caution">
    <text evidence="7">The sequence shown here is derived from an EMBL/GenBank/DDBJ whole genome shotgun (WGS) entry which is preliminary data.</text>
</comment>
<organism evidence="7 8">
    <name type="scientific">Punica granatum</name>
    <name type="common">Pomegranate</name>
    <dbReference type="NCBI Taxonomy" id="22663"/>
    <lineage>
        <taxon>Eukaryota</taxon>
        <taxon>Viridiplantae</taxon>
        <taxon>Streptophyta</taxon>
        <taxon>Embryophyta</taxon>
        <taxon>Tracheophyta</taxon>
        <taxon>Spermatophyta</taxon>
        <taxon>Magnoliopsida</taxon>
        <taxon>eudicotyledons</taxon>
        <taxon>Gunneridae</taxon>
        <taxon>Pentapetalae</taxon>
        <taxon>rosids</taxon>
        <taxon>malvids</taxon>
        <taxon>Myrtales</taxon>
        <taxon>Lythraceae</taxon>
        <taxon>Punica</taxon>
    </lineage>
</organism>
<keyword evidence="3" id="KW-0175">Coiled coil</keyword>
<reference evidence="7 8" key="1">
    <citation type="submission" date="2017-11" db="EMBL/GenBank/DDBJ databases">
        <title>De-novo sequencing of pomegranate (Punica granatum L.) genome.</title>
        <authorList>
            <person name="Akparov Z."/>
            <person name="Amiraslanov A."/>
            <person name="Hajiyeva S."/>
            <person name="Abbasov M."/>
            <person name="Kaur K."/>
            <person name="Hamwieh A."/>
            <person name="Solovyev V."/>
            <person name="Salamov A."/>
            <person name="Braich B."/>
            <person name="Kosarev P."/>
            <person name="Mahmoud A."/>
            <person name="Hajiyev E."/>
            <person name="Babayeva S."/>
            <person name="Izzatullayeva V."/>
            <person name="Mammadov A."/>
            <person name="Mammadov A."/>
            <person name="Sharifova S."/>
            <person name="Ojaghi J."/>
            <person name="Eynullazada K."/>
            <person name="Bayramov B."/>
            <person name="Abdulazimova A."/>
            <person name="Shahmuradov I."/>
        </authorList>
    </citation>
    <scope>NUCLEOTIDE SEQUENCE [LARGE SCALE GENOMIC DNA]</scope>
    <source>
        <strain evidence="8">cv. AG2017</strain>
        <tissue evidence="7">Leaf</tissue>
    </source>
</reference>
<dbReference type="Pfam" id="PF09732">
    <property type="entry name" value="CactinC_cactus"/>
    <property type="match status" value="1"/>
</dbReference>
<keyword evidence="8" id="KW-1185">Reference proteome</keyword>
<feature type="coiled-coil region" evidence="3">
    <location>
        <begin position="96"/>
        <end position="123"/>
    </location>
</feature>
<dbReference type="SMART" id="SM01050">
    <property type="entry name" value="CactinC_cactus"/>
    <property type="match status" value="1"/>
</dbReference>
<dbReference type="GO" id="GO:0005737">
    <property type="term" value="C:cytoplasm"/>
    <property type="evidence" value="ECO:0007669"/>
    <property type="project" value="TreeGrafter"/>
</dbReference>
<evidence type="ECO:0000256" key="4">
    <source>
        <dbReference type="SAM" id="MobiDB-lite"/>
    </source>
</evidence>
<dbReference type="Pfam" id="PF10312">
    <property type="entry name" value="Cactin_mid"/>
    <property type="match status" value="1"/>
</dbReference>
<accession>A0A2I0J704</accession>
<evidence type="ECO:0000259" key="6">
    <source>
        <dbReference type="Pfam" id="PF10312"/>
    </source>
</evidence>
<feature type="domain" description="Splicing factor cactin central" evidence="6">
    <location>
        <begin position="141"/>
        <end position="335"/>
    </location>
</feature>
<proteinExistence type="inferred from homology"/>
<gene>
    <name evidence="7" type="ORF">CRG98_028056</name>
</gene>
<evidence type="ECO:0000256" key="1">
    <source>
        <dbReference type="ARBA" id="ARBA00006895"/>
    </source>
</evidence>
<evidence type="ECO:0000313" key="7">
    <source>
        <dbReference type="EMBL" id="PKI51496.1"/>
    </source>
</evidence>
<protein>
    <recommendedName>
        <fullName evidence="2">Splicing factor Cactin</fullName>
    </recommendedName>
</protein>
<dbReference type="EMBL" id="PGOL01002006">
    <property type="protein sequence ID" value="PKI51496.1"/>
    <property type="molecule type" value="Genomic_DNA"/>
</dbReference>
<name>A0A2I0J704_PUNGR</name>
<evidence type="ECO:0000313" key="8">
    <source>
        <dbReference type="Proteomes" id="UP000233551"/>
    </source>
</evidence>
<dbReference type="STRING" id="22663.A0A2I0J704"/>
<evidence type="ECO:0000256" key="2">
    <source>
        <dbReference type="ARBA" id="ARBA00034534"/>
    </source>
</evidence>
<dbReference type="GO" id="GO:0045292">
    <property type="term" value="P:mRNA cis splicing, via spliceosome"/>
    <property type="evidence" value="ECO:0007669"/>
    <property type="project" value="TreeGrafter"/>
</dbReference>